<keyword evidence="2" id="KW-0732">Signal</keyword>
<feature type="compositionally biased region" description="Low complexity" evidence="1">
    <location>
        <begin position="171"/>
        <end position="205"/>
    </location>
</feature>
<evidence type="ECO:0000313" key="4">
    <source>
        <dbReference type="Proteomes" id="UP001105220"/>
    </source>
</evidence>
<dbReference type="Proteomes" id="UP001105220">
    <property type="component" value="Unplaced"/>
</dbReference>
<feature type="region of interest" description="Disordered" evidence="1">
    <location>
        <begin position="171"/>
        <end position="215"/>
    </location>
</feature>
<name>A0A6E8W911_ANOCL</name>
<feature type="compositionally biased region" description="Polar residues" evidence="1">
    <location>
        <begin position="120"/>
        <end position="137"/>
    </location>
</feature>
<organism evidence="3 4">
    <name type="scientific">Anopheles coluzzii</name>
    <name type="common">African malaria mosquito</name>
    <dbReference type="NCBI Taxonomy" id="1518534"/>
    <lineage>
        <taxon>Eukaryota</taxon>
        <taxon>Metazoa</taxon>
        <taxon>Ecdysozoa</taxon>
        <taxon>Arthropoda</taxon>
        <taxon>Hexapoda</taxon>
        <taxon>Insecta</taxon>
        <taxon>Pterygota</taxon>
        <taxon>Neoptera</taxon>
        <taxon>Endopterygota</taxon>
        <taxon>Diptera</taxon>
        <taxon>Nematocera</taxon>
        <taxon>Culicoidea</taxon>
        <taxon>Culicidae</taxon>
        <taxon>Anophelinae</taxon>
        <taxon>Anopheles</taxon>
    </lineage>
</organism>
<sequence length="294" mass="32478">MMQPLKLLFVLLVSSASVRAFWWSSPSNDPPVASKQVQYVRAFTYQPVAFPAHSLLTPPAPYKFIQASPAAIIPTAKQINPVQPTSQQPVQPVQQQSSSSPFSSFFGSAFGGFGQPGTSNSVLGVDRSNSISSVPSYQQQQQQQQQQQMHQQQQQQHQQQLQQAQQQQQQQQQQQHQQHHQQQQQQIVPVLSSPPVTPSPSEVPSGNQGLPPAAAFYQGQQHPSKYPYFTMDQVQYLSGLPSNTPQTPQVQFVPCMCPIAVNVQSNHAELADKRLDETTTTDAEVVVPSGESEK</sequence>
<feature type="chain" id="PRO_5026005872" evidence="2">
    <location>
        <begin position="21"/>
        <end position="294"/>
    </location>
</feature>
<dbReference type="EnsemblMetazoa" id="ACON029070-RA">
    <property type="protein sequence ID" value="ACON029070-PA"/>
    <property type="gene ID" value="ACON029070"/>
</dbReference>
<reference evidence="3" key="2">
    <citation type="submission" date="2020-05" db="UniProtKB">
        <authorList>
            <consortium name="EnsemblMetazoa"/>
        </authorList>
    </citation>
    <scope>IDENTIFICATION</scope>
    <source>
        <strain evidence="3">Ngousso</strain>
    </source>
</reference>
<dbReference type="RefSeq" id="XP_040228723.2">
    <property type="nucleotide sequence ID" value="XM_040372789.2"/>
</dbReference>
<feature type="region of interest" description="Disordered" evidence="1">
    <location>
        <begin position="120"/>
        <end position="151"/>
    </location>
</feature>
<dbReference type="VEuPathDB" id="VectorBase:ACMO_012375"/>
<evidence type="ECO:0000313" key="3">
    <source>
        <dbReference type="EnsemblMetazoa" id="ACON029070-PA"/>
    </source>
</evidence>
<dbReference type="VEuPathDB" id="VectorBase:ACON2_042142"/>
<accession>A0A6E8W911</accession>
<feature type="compositionally biased region" description="Low complexity" evidence="1">
    <location>
        <begin position="138"/>
        <end position="151"/>
    </location>
</feature>
<reference key="1">
    <citation type="journal article" date="2019" name="Genes (Basel)">
        <title>A High-Quality De novo Genome Assembly from a Single Mosquito Using PacBio Sequencing.</title>
        <authorList>
            <person name="Kingan S.B."/>
            <person name="Heaton H."/>
            <person name="Cudini J."/>
            <person name="Lambert C.C."/>
            <person name="Baybayan P."/>
            <person name="Galvin B.D."/>
            <person name="Durbin R."/>
            <person name="Korlach J."/>
            <person name="Lawniczak M.K.N."/>
        </authorList>
    </citation>
    <scope>NUCLEOTIDE SEQUENCE [LARGE SCALE GENOMIC DNA]</scope>
    <source>
        <strain>Mali-NIH</strain>
    </source>
</reference>
<proteinExistence type="predicted"/>
<dbReference type="KEGG" id="acoz:120953104"/>
<protein>
    <submittedName>
        <fullName evidence="3">Uncharacterized protein</fullName>
    </submittedName>
</protein>
<keyword evidence="4" id="KW-1185">Reference proteome</keyword>
<dbReference type="GeneID" id="120953104"/>
<dbReference type="AlphaFoldDB" id="A0A6E8W911"/>
<evidence type="ECO:0000256" key="1">
    <source>
        <dbReference type="SAM" id="MobiDB-lite"/>
    </source>
</evidence>
<dbReference type="VEuPathDB" id="VectorBase:ACON029070"/>
<evidence type="ECO:0000256" key="2">
    <source>
        <dbReference type="SAM" id="SignalP"/>
    </source>
</evidence>
<feature type="signal peptide" evidence="2">
    <location>
        <begin position="1"/>
        <end position="20"/>
    </location>
</feature>